<dbReference type="InterPro" id="IPR050250">
    <property type="entry name" value="Macrolide_Exporter_MacB"/>
</dbReference>
<dbReference type="Pfam" id="PF12704">
    <property type="entry name" value="MacB_PCD"/>
    <property type="match status" value="1"/>
</dbReference>
<evidence type="ECO:0000256" key="1">
    <source>
        <dbReference type="ARBA" id="ARBA00004429"/>
    </source>
</evidence>
<comment type="similarity">
    <text evidence="11">Belongs to the ABC-4 integral membrane protein family.</text>
</comment>
<dbReference type="PANTHER" id="PTHR30572">
    <property type="entry name" value="MEMBRANE COMPONENT OF TRANSPORTER-RELATED"/>
    <property type="match status" value="1"/>
</dbReference>
<name>A0A154W9V3_9PROT</name>
<dbReference type="InterPro" id="IPR003593">
    <property type="entry name" value="AAA+_ATPase"/>
</dbReference>
<dbReference type="Pfam" id="PF02687">
    <property type="entry name" value="FtsX"/>
    <property type="match status" value="1"/>
</dbReference>
<feature type="transmembrane region" description="Helical" evidence="13">
    <location>
        <begin position="570"/>
        <end position="596"/>
    </location>
</feature>
<dbReference type="EMBL" id="LPXN01000090">
    <property type="protein sequence ID" value="KZD10309.1"/>
    <property type="molecule type" value="Genomic_DNA"/>
</dbReference>
<comment type="caution">
    <text evidence="15">The sequence shown here is derived from an EMBL/GenBank/DDBJ whole genome shotgun (WGS) entry which is preliminary data.</text>
</comment>
<reference evidence="15 16" key="1">
    <citation type="submission" date="2015-12" db="EMBL/GenBank/DDBJ databases">
        <title>Genome sequence of Oceanibaculum pacificum MCCC 1A02656.</title>
        <authorList>
            <person name="Lu L."/>
            <person name="Lai Q."/>
            <person name="Shao Z."/>
            <person name="Qian P."/>
        </authorList>
    </citation>
    <scope>NUCLEOTIDE SEQUENCE [LARGE SCALE GENOMIC DNA]</scope>
    <source>
        <strain evidence="15 16">MCCC 1A02656</strain>
    </source>
</reference>
<feature type="domain" description="ABC transporter" evidence="14">
    <location>
        <begin position="8"/>
        <end position="246"/>
    </location>
</feature>
<evidence type="ECO:0000256" key="5">
    <source>
        <dbReference type="ARBA" id="ARBA00022692"/>
    </source>
</evidence>
<evidence type="ECO:0000256" key="6">
    <source>
        <dbReference type="ARBA" id="ARBA00022741"/>
    </source>
</evidence>
<dbReference type="Pfam" id="PF00005">
    <property type="entry name" value="ABC_tran"/>
    <property type="match status" value="1"/>
</dbReference>
<dbReference type="GO" id="GO:0046677">
    <property type="term" value="P:response to antibiotic"/>
    <property type="evidence" value="ECO:0007669"/>
    <property type="project" value="UniProtKB-KW"/>
</dbReference>
<evidence type="ECO:0000313" key="16">
    <source>
        <dbReference type="Proteomes" id="UP000076400"/>
    </source>
</evidence>
<evidence type="ECO:0000256" key="12">
    <source>
        <dbReference type="ARBA" id="ARBA00038388"/>
    </source>
</evidence>
<dbReference type="GO" id="GO:0022857">
    <property type="term" value="F:transmembrane transporter activity"/>
    <property type="evidence" value="ECO:0007669"/>
    <property type="project" value="TreeGrafter"/>
</dbReference>
<dbReference type="SMART" id="SM00382">
    <property type="entry name" value="AAA"/>
    <property type="match status" value="1"/>
</dbReference>
<evidence type="ECO:0000256" key="4">
    <source>
        <dbReference type="ARBA" id="ARBA00022519"/>
    </source>
</evidence>
<keyword evidence="3" id="KW-1003">Cell membrane</keyword>
<dbReference type="OrthoDB" id="9770036at2"/>
<protein>
    <submittedName>
        <fullName evidence="15">Macrolide ABC transporter ATP-binding protein</fullName>
    </submittedName>
</protein>
<keyword evidence="16" id="KW-1185">Reference proteome</keyword>
<evidence type="ECO:0000256" key="9">
    <source>
        <dbReference type="ARBA" id="ARBA00023136"/>
    </source>
</evidence>
<gene>
    <name evidence="15" type="ORF">AUP43_06195</name>
</gene>
<dbReference type="Gene3D" id="3.40.50.300">
    <property type="entry name" value="P-loop containing nucleotide triphosphate hydrolases"/>
    <property type="match status" value="1"/>
</dbReference>
<dbReference type="InterPro" id="IPR003838">
    <property type="entry name" value="ABC3_permease_C"/>
</dbReference>
<dbReference type="InterPro" id="IPR027417">
    <property type="entry name" value="P-loop_NTPase"/>
</dbReference>
<keyword evidence="9 13" id="KW-0472">Membrane</keyword>
<evidence type="ECO:0000259" key="14">
    <source>
        <dbReference type="PROSITE" id="PS50893"/>
    </source>
</evidence>
<keyword evidence="7 15" id="KW-0067">ATP-binding</keyword>
<dbReference type="Proteomes" id="UP000076400">
    <property type="component" value="Unassembled WGS sequence"/>
</dbReference>
<dbReference type="InterPro" id="IPR017871">
    <property type="entry name" value="ABC_transporter-like_CS"/>
</dbReference>
<keyword evidence="5 13" id="KW-0812">Transmembrane</keyword>
<dbReference type="AlphaFoldDB" id="A0A154W9V3"/>
<keyword evidence="2" id="KW-0813">Transport</keyword>
<evidence type="ECO:0000256" key="11">
    <source>
        <dbReference type="ARBA" id="ARBA00038076"/>
    </source>
</evidence>
<dbReference type="STRING" id="580166.AUP43_06195"/>
<dbReference type="RefSeq" id="WP_067553864.1">
    <property type="nucleotide sequence ID" value="NZ_LPXN01000090.1"/>
</dbReference>
<dbReference type="GO" id="GO:0005886">
    <property type="term" value="C:plasma membrane"/>
    <property type="evidence" value="ECO:0007669"/>
    <property type="project" value="UniProtKB-SubCell"/>
</dbReference>
<dbReference type="GO" id="GO:0098796">
    <property type="term" value="C:membrane protein complex"/>
    <property type="evidence" value="ECO:0007669"/>
    <property type="project" value="UniProtKB-ARBA"/>
</dbReference>
<feature type="transmembrane region" description="Helical" evidence="13">
    <location>
        <begin position="526"/>
        <end position="550"/>
    </location>
</feature>
<accession>A0A154W9V3</accession>
<keyword evidence="8 13" id="KW-1133">Transmembrane helix</keyword>
<comment type="similarity">
    <text evidence="12">Belongs to the ABC transporter superfamily. Macrolide exporter (TC 3.A.1.122) family.</text>
</comment>
<proteinExistence type="inferred from homology"/>
<comment type="subcellular location">
    <subcellularLocation>
        <location evidence="1">Cell inner membrane</location>
        <topology evidence="1">Multi-pass membrane protein</topology>
    </subcellularLocation>
</comment>
<evidence type="ECO:0000256" key="2">
    <source>
        <dbReference type="ARBA" id="ARBA00022448"/>
    </source>
</evidence>
<evidence type="ECO:0000256" key="10">
    <source>
        <dbReference type="ARBA" id="ARBA00023251"/>
    </source>
</evidence>
<dbReference type="PROSITE" id="PS00211">
    <property type="entry name" value="ABC_TRANSPORTER_1"/>
    <property type="match status" value="1"/>
</dbReference>
<organism evidence="15 16">
    <name type="scientific">Oceanibaculum pacificum</name>
    <dbReference type="NCBI Taxonomy" id="580166"/>
    <lineage>
        <taxon>Bacteria</taxon>
        <taxon>Pseudomonadati</taxon>
        <taxon>Pseudomonadota</taxon>
        <taxon>Alphaproteobacteria</taxon>
        <taxon>Rhodospirillales</taxon>
        <taxon>Oceanibaculaceae</taxon>
        <taxon>Oceanibaculum</taxon>
    </lineage>
</organism>
<dbReference type="FunFam" id="3.40.50.300:FF:000032">
    <property type="entry name" value="Export ABC transporter ATP-binding protein"/>
    <property type="match status" value="1"/>
</dbReference>
<evidence type="ECO:0000313" key="15">
    <source>
        <dbReference type="EMBL" id="KZD10309.1"/>
    </source>
</evidence>
<evidence type="ECO:0000256" key="3">
    <source>
        <dbReference type="ARBA" id="ARBA00022475"/>
    </source>
</evidence>
<dbReference type="InterPro" id="IPR017911">
    <property type="entry name" value="MacB-like_ATP-bd"/>
</dbReference>
<sequence length="650" mass="69451">MNASTPLLKLSGVYRRYGEGEAAVTVLKDVDLEIGRGEFVAIVGQSGSGKSTLMNIIGCLDRPTEGRYEVAGQDVADLSTDALAGLRRQTFGFIFQRYHLVPGITALGNAELPAVYAGLSGAQRRGRAEKLLGRLGLSDRLTHRPSELSGGQQQRVAIARAVIGRPKLLLADEPTGALDSESGREVMGILHEMHREGRTIVIVTHAPEIAEQAERVIQIKDGVIVSDERTRPALTGQGPGAPAPADGMALAKVIGESFAMAMRALAHNRLRTLLTMLGIVIGVASVVAMLAIGTGARQNIMTRIEAMGTDLLLVKRGQLGVRASGREVISFVAPDIEAIAKLPGVEAVVPETTQTVLIRYGNRDGQVSALGTGRDYPAVRAWNAERGVFFTRDHERRYAQVVVIGASIAKSLFAQENPVGKYLLVDSAPFQIIGVMEAKGITTGGGMYDRDEMIWLPYSTAGTRLFGRQHFSDITVKVAPGYQLAEVEQRLHELLLRRHGKEDFHIRNMGEIIDTVNATQDTFQTLLGAIGIISLLVGGIGVMNIMLVSVTERIGEIGVRMAVGARPLDVMLQFLTESVIVCFIGGMLGVALGIGASYALTALGSGWNAVVTLEPILLAFGCAFLTGLVFGLAPARKAARLDPVAALTRE</sequence>
<evidence type="ECO:0000256" key="7">
    <source>
        <dbReference type="ARBA" id="ARBA00022840"/>
    </source>
</evidence>
<dbReference type="SUPFAM" id="SSF52540">
    <property type="entry name" value="P-loop containing nucleoside triphosphate hydrolases"/>
    <property type="match status" value="1"/>
</dbReference>
<evidence type="ECO:0000256" key="13">
    <source>
        <dbReference type="SAM" id="Phobius"/>
    </source>
</evidence>
<keyword evidence="6" id="KW-0547">Nucleotide-binding</keyword>
<dbReference type="CDD" id="cd03255">
    <property type="entry name" value="ABC_MJ0796_LolCDE_FtsE"/>
    <property type="match status" value="1"/>
</dbReference>
<dbReference type="InterPro" id="IPR003439">
    <property type="entry name" value="ABC_transporter-like_ATP-bd"/>
</dbReference>
<feature type="transmembrane region" description="Helical" evidence="13">
    <location>
        <begin position="272"/>
        <end position="293"/>
    </location>
</feature>
<dbReference type="PROSITE" id="PS50893">
    <property type="entry name" value="ABC_TRANSPORTER_2"/>
    <property type="match status" value="1"/>
</dbReference>
<keyword evidence="10" id="KW-0046">Antibiotic resistance</keyword>
<dbReference type="GO" id="GO:0005524">
    <property type="term" value="F:ATP binding"/>
    <property type="evidence" value="ECO:0007669"/>
    <property type="project" value="UniProtKB-KW"/>
</dbReference>
<dbReference type="PANTHER" id="PTHR30572:SF4">
    <property type="entry name" value="ABC TRANSPORTER PERMEASE YTRF"/>
    <property type="match status" value="1"/>
</dbReference>
<dbReference type="InterPro" id="IPR025857">
    <property type="entry name" value="MacB_PCD"/>
</dbReference>
<dbReference type="GO" id="GO:0016887">
    <property type="term" value="F:ATP hydrolysis activity"/>
    <property type="evidence" value="ECO:0007669"/>
    <property type="project" value="InterPro"/>
</dbReference>
<keyword evidence="4" id="KW-0997">Cell inner membrane</keyword>
<evidence type="ECO:0000256" key="8">
    <source>
        <dbReference type="ARBA" id="ARBA00022989"/>
    </source>
</evidence>
<feature type="transmembrane region" description="Helical" evidence="13">
    <location>
        <begin position="616"/>
        <end position="633"/>
    </location>
</feature>